<dbReference type="PROSITE" id="PS51747">
    <property type="entry name" value="CYT_DCMP_DEAMINASES_2"/>
    <property type="match status" value="1"/>
</dbReference>
<evidence type="ECO:0000256" key="5">
    <source>
        <dbReference type="ARBA" id="ARBA00022801"/>
    </source>
</evidence>
<dbReference type="InterPro" id="IPR058535">
    <property type="entry name" value="MafB19-deam"/>
</dbReference>
<dbReference type="InterPro" id="IPR028883">
    <property type="entry name" value="tRNA_aden_deaminase"/>
</dbReference>
<comment type="catalytic activity">
    <reaction evidence="7 8">
        <text>adenosine(34) in tRNA + H2O + H(+) = inosine(34) in tRNA + NH4(+)</text>
        <dbReference type="Rhea" id="RHEA:43168"/>
        <dbReference type="Rhea" id="RHEA-COMP:10373"/>
        <dbReference type="Rhea" id="RHEA-COMP:10374"/>
        <dbReference type="ChEBI" id="CHEBI:15377"/>
        <dbReference type="ChEBI" id="CHEBI:15378"/>
        <dbReference type="ChEBI" id="CHEBI:28938"/>
        <dbReference type="ChEBI" id="CHEBI:74411"/>
        <dbReference type="ChEBI" id="CHEBI:82852"/>
        <dbReference type="EC" id="3.5.4.33"/>
    </reaction>
</comment>
<feature type="domain" description="CMP/dCMP-type deaminase" evidence="9">
    <location>
        <begin position="1"/>
        <end position="112"/>
    </location>
</feature>
<name>A0A3G1KW27_FORW1</name>
<organism evidence="10 11">
    <name type="scientific">Formimonas warabiya</name>
    <dbReference type="NCBI Taxonomy" id="1761012"/>
    <lineage>
        <taxon>Bacteria</taxon>
        <taxon>Bacillati</taxon>
        <taxon>Bacillota</taxon>
        <taxon>Clostridia</taxon>
        <taxon>Eubacteriales</taxon>
        <taxon>Peptococcaceae</taxon>
        <taxon>Candidatus Formimonas</taxon>
    </lineage>
</organism>
<dbReference type="EMBL" id="CP017634">
    <property type="protein sequence ID" value="ATW26415.1"/>
    <property type="molecule type" value="Genomic_DNA"/>
</dbReference>
<evidence type="ECO:0000256" key="6">
    <source>
        <dbReference type="ARBA" id="ARBA00022833"/>
    </source>
</evidence>
<dbReference type="RefSeq" id="WP_148135725.1">
    <property type="nucleotide sequence ID" value="NZ_CP017634.1"/>
</dbReference>
<keyword evidence="11" id="KW-1185">Reference proteome</keyword>
<keyword evidence="5 8" id="KW-0378">Hydrolase</keyword>
<dbReference type="PANTHER" id="PTHR11079:SF179">
    <property type="entry name" value="TRNA(ADENINE(34)) DEAMINASE, CHLOROPLASTIC"/>
    <property type="match status" value="1"/>
</dbReference>
<dbReference type="InterPro" id="IPR016192">
    <property type="entry name" value="APOBEC/CMP_deaminase_Zn-bd"/>
</dbReference>
<dbReference type="GO" id="GO:0002100">
    <property type="term" value="P:tRNA wobble adenosine to inosine editing"/>
    <property type="evidence" value="ECO:0007669"/>
    <property type="project" value="UniProtKB-UniRule"/>
</dbReference>
<evidence type="ECO:0000256" key="3">
    <source>
        <dbReference type="ARBA" id="ARBA00022694"/>
    </source>
</evidence>
<sequence length="148" mass="16399">MIDRIYMKEALMEAEKAYAKGEVPIGAVLVFGGKIIARAHNLKEERKDPTAHAEILAVKEAAASLHNWRLNGSSIYVTVEPCPMCAGALVQARVSTLIFGAWDSKAGAAGSLVNLTQFPQFNHRMEVYGGIMEDECKAIMQRFFEKRR</sequence>
<dbReference type="FunFam" id="3.40.140.10:FF:000005">
    <property type="entry name" value="tRNA-specific adenosine deaminase"/>
    <property type="match status" value="1"/>
</dbReference>
<dbReference type="Pfam" id="PF14437">
    <property type="entry name" value="MafB19-deam"/>
    <property type="match status" value="1"/>
</dbReference>
<accession>A0A3G1KW27</accession>
<dbReference type="SUPFAM" id="SSF53927">
    <property type="entry name" value="Cytidine deaminase-like"/>
    <property type="match status" value="1"/>
</dbReference>
<evidence type="ECO:0000256" key="2">
    <source>
        <dbReference type="ARBA" id="ARBA00011738"/>
    </source>
</evidence>
<dbReference type="KEGG" id="fwa:DCMF_18120"/>
<dbReference type="GO" id="GO:0052717">
    <property type="term" value="F:tRNA-specific adenosine-34 deaminase activity"/>
    <property type="evidence" value="ECO:0007669"/>
    <property type="project" value="UniProtKB-UniRule"/>
</dbReference>
<dbReference type="InterPro" id="IPR016193">
    <property type="entry name" value="Cytidine_deaminase-like"/>
</dbReference>
<dbReference type="PROSITE" id="PS00903">
    <property type="entry name" value="CYT_DCMP_DEAMINASES_1"/>
    <property type="match status" value="1"/>
</dbReference>
<dbReference type="Gene3D" id="3.40.140.10">
    <property type="entry name" value="Cytidine Deaminase, domain 2"/>
    <property type="match status" value="1"/>
</dbReference>
<reference evidence="10 11" key="1">
    <citation type="submission" date="2016-10" db="EMBL/GenBank/DDBJ databases">
        <title>Complete Genome Sequence of Peptococcaceae strain DCMF.</title>
        <authorList>
            <person name="Edwards R.J."/>
            <person name="Holland S.I."/>
            <person name="Deshpande N.P."/>
            <person name="Wong Y.K."/>
            <person name="Ertan H."/>
            <person name="Manefield M."/>
            <person name="Russell T.L."/>
            <person name="Lee M.J."/>
        </authorList>
    </citation>
    <scope>NUCLEOTIDE SEQUENCE [LARGE SCALE GENOMIC DNA]</scope>
    <source>
        <strain evidence="10 11">DCMF</strain>
    </source>
</reference>
<comment type="subunit">
    <text evidence="2 8">Homodimer.</text>
</comment>
<gene>
    <name evidence="8" type="primary">tadA</name>
    <name evidence="10" type="ORF">DCMF_18120</name>
</gene>
<feature type="active site" description="Proton donor" evidence="8">
    <location>
        <position position="54"/>
    </location>
</feature>
<comment type="similarity">
    <text evidence="1">Belongs to the cytidine and deoxycytidylate deaminase family. ADAT2 subfamily.</text>
</comment>
<dbReference type="HAMAP" id="MF_00972">
    <property type="entry name" value="tRNA_aden_deaminase"/>
    <property type="match status" value="1"/>
</dbReference>
<dbReference type="GO" id="GO:0008270">
    <property type="term" value="F:zinc ion binding"/>
    <property type="evidence" value="ECO:0007669"/>
    <property type="project" value="UniProtKB-UniRule"/>
</dbReference>
<evidence type="ECO:0000313" key="10">
    <source>
        <dbReference type="EMBL" id="ATW26415.1"/>
    </source>
</evidence>
<evidence type="ECO:0000256" key="4">
    <source>
        <dbReference type="ARBA" id="ARBA00022723"/>
    </source>
</evidence>
<keyword evidence="6 8" id="KW-0862">Zinc</keyword>
<feature type="binding site" evidence="8">
    <location>
        <position position="82"/>
    </location>
    <ligand>
        <name>Zn(2+)</name>
        <dbReference type="ChEBI" id="CHEBI:29105"/>
        <note>catalytic</note>
    </ligand>
</feature>
<protein>
    <recommendedName>
        <fullName evidence="8">tRNA-specific adenosine deaminase</fullName>
        <ecNumber evidence="8">3.5.4.33</ecNumber>
    </recommendedName>
</protein>
<dbReference type="PANTHER" id="PTHR11079">
    <property type="entry name" value="CYTOSINE DEAMINASE FAMILY MEMBER"/>
    <property type="match status" value="1"/>
</dbReference>
<dbReference type="OrthoDB" id="9802676at2"/>
<comment type="cofactor">
    <cofactor evidence="8">
        <name>Zn(2+)</name>
        <dbReference type="ChEBI" id="CHEBI:29105"/>
    </cofactor>
    <text evidence="8">Binds 1 zinc ion per subunit.</text>
</comment>
<proteinExistence type="inferred from homology"/>
<dbReference type="InterPro" id="IPR002125">
    <property type="entry name" value="CMP_dCMP_dom"/>
</dbReference>
<evidence type="ECO:0000313" key="11">
    <source>
        <dbReference type="Proteomes" id="UP000323521"/>
    </source>
</evidence>
<dbReference type="NCBIfam" id="NF008113">
    <property type="entry name" value="PRK10860.1"/>
    <property type="match status" value="1"/>
</dbReference>
<dbReference type="EC" id="3.5.4.33" evidence="8"/>
<dbReference type="AlphaFoldDB" id="A0A3G1KW27"/>
<keyword evidence="3 8" id="KW-0819">tRNA processing</keyword>
<evidence type="ECO:0000256" key="7">
    <source>
        <dbReference type="ARBA" id="ARBA00048045"/>
    </source>
</evidence>
<evidence type="ECO:0000259" key="9">
    <source>
        <dbReference type="PROSITE" id="PS51747"/>
    </source>
</evidence>
<feature type="binding site" evidence="8">
    <location>
        <position position="85"/>
    </location>
    <ligand>
        <name>Zn(2+)</name>
        <dbReference type="ChEBI" id="CHEBI:29105"/>
        <note>catalytic</note>
    </ligand>
</feature>
<dbReference type="CDD" id="cd01285">
    <property type="entry name" value="nucleoside_deaminase"/>
    <property type="match status" value="1"/>
</dbReference>
<dbReference type="Proteomes" id="UP000323521">
    <property type="component" value="Chromosome"/>
</dbReference>
<evidence type="ECO:0000256" key="8">
    <source>
        <dbReference type="HAMAP-Rule" id="MF_00972"/>
    </source>
</evidence>
<feature type="binding site" evidence="8">
    <location>
        <position position="52"/>
    </location>
    <ligand>
        <name>Zn(2+)</name>
        <dbReference type="ChEBI" id="CHEBI:29105"/>
        <note>catalytic</note>
    </ligand>
</feature>
<comment type="function">
    <text evidence="8">Catalyzes the deamination of adenosine to inosine at the wobble position 34 of tRNA(Arg2).</text>
</comment>
<evidence type="ECO:0000256" key="1">
    <source>
        <dbReference type="ARBA" id="ARBA00010669"/>
    </source>
</evidence>
<keyword evidence="4 8" id="KW-0479">Metal-binding</keyword>